<organism evidence="2 3">
    <name type="scientific">Oryza meyeriana var. granulata</name>
    <dbReference type="NCBI Taxonomy" id="110450"/>
    <lineage>
        <taxon>Eukaryota</taxon>
        <taxon>Viridiplantae</taxon>
        <taxon>Streptophyta</taxon>
        <taxon>Embryophyta</taxon>
        <taxon>Tracheophyta</taxon>
        <taxon>Spermatophyta</taxon>
        <taxon>Magnoliopsida</taxon>
        <taxon>Liliopsida</taxon>
        <taxon>Poales</taxon>
        <taxon>Poaceae</taxon>
        <taxon>BOP clade</taxon>
        <taxon>Oryzoideae</taxon>
        <taxon>Oryzeae</taxon>
        <taxon>Oryzinae</taxon>
        <taxon>Oryza</taxon>
        <taxon>Oryza meyeriana</taxon>
    </lineage>
</organism>
<accession>A0A6G1FAY4</accession>
<dbReference type="AlphaFoldDB" id="A0A6G1FAY4"/>
<proteinExistence type="predicted"/>
<dbReference type="Proteomes" id="UP000479710">
    <property type="component" value="Unassembled WGS sequence"/>
</dbReference>
<comment type="caution">
    <text evidence="2">The sequence shown here is derived from an EMBL/GenBank/DDBJ whole genome shotgun (WGS) entry which is preliminary data.</text>
</comment>
<evidence type="ECO:0000256" key="1">
    <source>
        <dbReference type="SAM" id="MobiDB-lite"/>
    </source>
</evidence>
<evidence type="ECO:0000313" key="2">
    <source>
        <dbReference type="EMBL" id="KAF0933991.1"/>
    </source>
</evidence>
<reference evidence="2 3" key="1">
    <citation type="submission" date="2019-11" db="EMBL/GenBank/DDBJ databases">
        <title>Whole genome sequence of Oryza granulata.</title>
        <authorList>
            <person name="Li W."/>
        </authorList>
    </citation>
    <scope>NUCLEOTIDE SEQUENCE [LARGE SCALE GENOMIC DNA]</scope>
    <source>
        <strain evidence="3">cv. Menghai</strain>
        <tissue evidence="2">Leaf</tissue>
    </source>
</reference>
<gene>
    <name evidence="2" type="ORF">E2562_021050</name>
</gene>
<feature type="region of interest" description="Disordered" evidence="1">
    <location>
        <begin position="26"/>
        <end position="68"/>
    </location>
</feature>
<sequence length="68" mass="7198">MLGHAFFRTGGGLMADPICAHRRRRGRAISTKARAADVHKPNREAPFTAPTYASGNRRPGAHGGAMAA</sequence>
<keyword evidence="3" id="KW-1185">Reference proteome</keyword>
<feature type="compositionally biased region" description="Basic and acidic residues" evidence="1">
    <location>
        <begin position="34"/>
        <end position="43"/>
    </location>
</feature>
<protein>
    <submittedName>
        <fullName evidence="2">Uncharacterized protein</fullName>
    </submittedName>
</protein>
<evidence type="ECO:0000313" key="3">
    <source>
        <dbReference type="Proteomes" id="UP000479710"/>
    </source>
</evidence>
<name>A0A6G1FAY4_9ORYZ</name>
<dbReference type="EMBL" id="SPHZ02000001">
    <property type="protein sequence ID" value="KAF0933991.1"/>
    <property type="molecule type" value="Genomic_DNA"/>
</dbReference>